<sequence length="290" mass="33650">MTAKYFSLLDHTIGLYKQAFKILEPGEIDDFTVISGCILLTTGLEKLIKWALYKKNRLMILDEKITFKTLMEFENGSDLSGKSTVSIDKAKDNLFILYKNLNQHEILEDINYLIKTRNALAHNFGYVKVGELEKRIQTKVIKITEIICELCLDTNPKVIFGEELWNQMITTRDAYRKADILELEQRIKHLRRMYQQGLELPCERIELSEKFETTTYPCPICSKNAEVVIDYDLLTDEDIILNVHYYVSLVQCKCGFSISEKTMNGFEEIKILLGKDYEKLIKNAIDKSSE</sequence>
<dbReference type="EMBL" id="JAYGHT010000132">
    <property type="protein sequence ID" value="MEA5521369.1"/>
    <property type="molecule type" value="Genomic_DNA"/>
</dbReference>
<gene>
    <name evidence="1" type="ORF">VB854_20740</name>
</gene>
<evidence type="ECO:0000313" key="1">
    <source>
        <dbReference type="EMBL" id="MEA5521369.1"/>
    </source>
</evidence>
<accession>A0ABU5U2I6</accession>
<protein>
    <recommendedName>
        <fullName evidence="3">DUF4145 domain-containing protein</fullName>
    </recommendedName>
</protein>
<evidence type="ECO:0008006" key="3">
    <source>
        <dbReference type="Google" id="ProtNLM"/>
    </source>
</evidence>
<comment type="caution">
    <text evidence="1">The sequence shown here is derived from an EMBL/GenBank/DDBJ whole genome shotgun (WGS) entry which is preliminary data.</text>
</comment>
<keyword evidence="2" id="KW-1185">Reference proteome</keyword>
<evidence type="ECO:0000313" key="2">
    <source>
        <dbReference type="Proteomes" id="UP001301728"/>
    </source>
</evidence>
<dbReference type="Proteomes" id="UP001301728">
    <property type="component" value="Unassembled WGS sequence"/>
</dbReference>
<proteinExistence type="predicted"/>
<dbReference type="RefSeq" id="WP_323275464.1">
    <property type="nucleotide sequence ID" value="NZ_JAYGHT010000132.1"/>
</dbReference>
<organism evidence="1 2">
    <name type="scientific">Limnoraphis robusta CCNP1315</name>
    <dbReference type="NCBI Taxonomy" id="3110306"/>
    <lineage>
        <taxon>Bacteria</taxon>
        <taxon>Bacillati</taxon>
        <taxon>Cyanobacteriota</taxon>
        <taxon>Cyanophyceae</taxon>
        <taxon>Oscillatoriophycideae</taxon>
        <taxon>Oscillatoriales</taxon>
        <taxon>Sirenicapillariaceae</taxon>
        <taxon>Limnoraphis</taxon>
    </lineage>
</organism>
<name>A0ABU5U2I6_9CYAN</name>
<reference evidence="1 2" key="1">
    <citation type="submission" date="2023-12" db="EMBL/GenBank/DDBJ databases">
        <title>Baltic Sea Cyanobacteria.</title>
        <authorList>
            <person name="Delbaje E."/>
            <person name="Fewer D.P."/>
            <person name="Shishido T.K."/>
        </authorList>
    </citation>
    <scope>NUCLEOTIDE SEQUENCE [LARGE SCALE GENOMIC DNA]</scope>
    <source>
        <strain evidence="1 2">CCNP 1315</strain>
    </source>
</reference>